<evidence type="ECO:0000256" key="1">
    <source>
        <dbReference type="SAM" id="MobiDB-lite"/>
    </source>
</evidence>
<keyword evidence="3" id="KW-1185">Reference proteome</keyword>
<dbReference type="SUPFAM" id="SSF53756">
    <property type="entry name" value="UDP-Glycosyltransferase/glycogen phosphorylase"/>
    <property type="match status" value="1"/>
</dbReference>
<gene>
    <name evidence="2" type="ORF">GCM10025863_13980</name>
</gene>
<feature type="region of interest" description="Disordered" evidence="1">
    <location>
        <begin position="520"/>
        <end position="541"/>
    </location>
</feature>
<dbReference type="PANTHER" id="PTHR12526">
    <property type="entry name" value="GLYCOSYLTRANSFERASE"/>
    <property type="match status" value="1"/>
</dbReference>
<feature type="compositionally biased region" description="Basic and acidic residues" evidence="1">
    <location>
        <begin position="604"/>
        <end position="614"/>
    </location>
</feature>
<evidence type="ECO:0008006" key="4">
    <source>
        <dbReference type="Google" id="ProtNLM"/>
    </source>
</evidence>
<sequence>MGEEWDRIFLPEQRAYWAGIAALPSDVDVLVIAPWLRTGGADLLTMQYIAAVRRTRPESVIGLVTTEPEPSTRLDELEGVTVFHLGEFALLPQFGVRILGTLIAQLRPPTVHVVNSTLGFDVLDRYGRALAQHSNLFASTFVIDRLPDGTAWSFLHHRGRDFYDSISAVLTDNERLVDHMATAEGAPANAFVVHHAVVDERFHPSERTTIDQDHPLRVVWAGRFDRQKRLDRLADIAESMQGRPVEFHAYGDAVIGDDPTLHDTMRRLDAAGVVRHPAYSDGFGEVVGNGADVLLLTSDREGLPNVLLEAMSSGLSVVAPDVGDIARAVTSDTGYLIADAGDINAYVDALDEIITGRSGALRRISAARELVVREYSADQLDRTLESLRGYLPRPGGGPSIGYRWFTDEATADLLTSKAALTLVYTGSNGHSNFGDILQNKNVLHYWNQRRDRIPVLFLPSFAAASPERIASLRRWFNCPHIVFFAPGREERPDGLTEIVPPSVNAPVHVVGGGYLNAMWGKRTSRPSTRSRQRAAHLRSSSPVCRSMSVRLPDSRRWPRATRSRSSDCATAHRSCSFASASTSPPSTRSMISPRCSRTGRPRPRCLEAERSGRA</sequence>
<proteinExistence type="predicted"/>
<dbReference type="Proteomes" id="UP001321543">
    <property type="component" value="Chromosome"/>
</dbReference>
<dbReference type="PANTHER" id="PTHR12526:SF630">
    <property type="entry name" value="GLYCOSYLTRANSFERASE"/>
    <property type="match status" value="1"/>
</dbReference>
<name>A0ABM8FSY6_9MICO</name>
<feature type="region of interest" description="Disordered" evidence="1">
    <location>
        <begin position="574"/>
        <end position="614"/>
    </location>
</feature>
<feature type="compositionally biased region" description="Basic residues" evidence="1">
    <location>
        <begin position="522"/>
        <end position="536"/>
    </location>
</feature>
<dbReference type="Gene3D" id="3.40.50.2000">
    <property type="entry name" value="Glycogen Phosphorylase B"/>
    <property type="match status" value="2"/>
</dbReference>
<evidence type="ECO:0000313" key="3">
    <source>
        <dbReference type="Proteomes" id="UP001321543"/>
    </source>
</evidence>
<organism evidence="2 3">
    <name type="scientific">Microbacterium suwonense</name>
    <dbReference type="NCBI Taxonomy" id="683047"/>
    <lineage>
        <taxon>Bacteria</taxon>
        <taxon>Bacillati</taxon>
        <taxon>Actinomycetota</taxon>
        <taxon>Actinomycetes</taxon>
        <taxon>Micrococcales</taxon>
        <taxon>Microbacteriaceae</taxon>
        <taxon>Microbacterium</taxon>
    </lineage>
</organism>
<dbReference type="EMBL" id="AP027728">
    <property type="protein sequence ID" value="BDZ38784.1"/>
    <property type="molecule type" value="Genomic_DNA"/>
</dbReference>
<evidence type="ECO:0000313" key="2">
    <source>
        <dbReference type="EMBL" id="BDZ38784.1"/>
    </source>
</evidence>
<dbReference type="Pfam" id="PF13692">
    <property type="entry name" value="Glyco_trans_1_4"/>
    <property type="match status" value="1"/>
</dbReference>
<reference evidence="3" key="1">
    <citation type="journal article" date="2019" name="Int. J. Syst. Evol. Microbiol.">
        <title>The Global Catalogue of Microorganisms (GCM) 10K type strain sequencing project: providing services to taxonomists for standard genome sequencing and annotation.</title>
        <authorList>
            <consortium name="The Broad Institute Genomics Platform"/>
            <consortium name="The Broad Institute Genome Sequencing Center for Infectious Disease"/>
            <person name="Wu L."/>
            <person name="Ma J."/>
        </authorList>
    </citation>
    <scope>NUCLEOTIDE SEQUENCE [LARGE SCALE GENOMIC DNA]</scope>
    <source>
        <strain evidence="3">NBRC 106310</strain>
    </source>
</reference>
<accession>A0ABM8FSY6</accession>
<protein>
    <recommendedName>
        <fullName evidence="4">Glycosyltransferase</fullName>
    </recommendedName>
</protein>
<feature type="compositionally biased region" description="Low complexity" evidence="1">
    <location>
        <begin position="574"/>
        <end position="589"/>
    </location>
</feature>
<dbReference type="CDD" id="cd03801">
    <property type="entry name" value="GT4_PimA-like"/>
    <property type="match status" value="1"/>
</dbReference>